<dbReference type="GO" id="GO:0003677">
    <property type="term" value="F:DNA binding"/>
    <property type="evidence" value="ECO:0007669"/>
    <property type="project" value="UniProtKB-UniRule"/>
</dbReference>
<proteinExistence type="predicted"/>
<dbReference type="InterPro" id="IPR036910">
    <property type="entry name" value="HMG_box_dom_sf"/>
</dbReference>
<dbReference type="GO" id="GO:0006357">
    <property type="term" value="P:regulation of transcription by RNA polymerase II"/>
    <property type="evidence" value="ECO:0000318"/>
    <property type="project" value="GO_Central"/>
</dbReference>
<dbReference type="OMA" id="FPNESNK"/>
<dbReference type="CDD" id="cd01389">
    <property type="entry name" value="HMG-box_ROX1-like"/>
    <property type="match status" value="1"/>
</dbReference>
<evidence type="ECO:0000256" key="2">
    <source>
        <dbReference type="ARBA" id="ARBA00023242"/>
    </source>
</evidence>
<feature type="compositionally biased region" description="Basic and acidic residues" evidence="4">
    <location>
        <begin position="124"/>
        <end position="136"/>
    </location>
</feature>
<feature type="compositionally biased region" description="Polar residues" evidence="4">
    <location>
        <begin position="192"/>
        <end position="201"/>
    </location>
</feature>
<keyword evidence="8" id="KW-1185">Reference proteome</keyword>
<dbReference type="Proteomes" id="UP000007266">
    <property type="component" value="Linkage group 4"/>
</dbReference>
<evidence type="ECO:0000313" key="7">
    <source>
        <dbReference type="EMBL" id="EFA01747.1"/>
    </source>
</evidence>
<dbReference type="OrthoDB" id="6247875at2759"/>
<feature type="DNA-binding region" description="HMG box" evidence="3">
    <location>
        <begin position="204"/>
        <end position="272"/>
    </location>
</feature>
<evidence type="ECO:0000259" key="6">
    <source>
        <dbReference type="PROSITE" id="PS50118"/>
    </source>
</evidence>
<reference evidence="7 8" key="1">
    <citation type="journal article" date="2008" name="Nature">
        <title>The genome of the model beetle and pest Tribolium castaneum.</title>
        <authorList>
            <consortium name="Tribolium Genome Sequencing Consortium"/>
            <person name="Richards S."/>
            <person name="Gibbs R.A."/>
            <person name="Weinstock G.M."/>
            <person name="Brown S.J."/>
            <person name="Denell R."/>
            <person name="Beeman R.W."/>
            <person name="Gibbs R."/>
            <person name="Beeman R.W."/>
            <person name="Brown S.J."/>
            <person name="Bucher G."/>
            <person name="Friedrich M."/>
            <person name="Grimmelikhuijzen C.J."/>
            <person name="Klingler M."/>
            <person name="Lorenzen M."/>
            <person name="Richards S."/>
            <person name="Roth S."/>
            <person name="Schroder R."/>
            <person name="Tautz D."/>
            <person name="Zdobnov E.M."/>
            <person name="Muzny D."/>
            <person name="Gibbs R.A."/>
            <person name="Weinstock G.M."/>
            <person name="Attaway T."/>
            <person name="Bell S."/>
            <person name="Buhay C.J."/>
            <person name="Chandrabose M.N."/>
            <person name="Chavez D."/>
            <person name="Clerk-Blankenburg K.P."/>
            <person name="Cree A."/>
            <person name="Dao M."/>
            <person name="Davis C."/>
            <person name="Chacko J."/>
            <person name="Dinh H."/>
            <person name="Dugan-Rocha S."/>
            <person name="Fowler G."/>
            <person name="Garner T.T."/>
            <person name="Garnes J."/>
            <person name="Gnirke A."/>
            <person name="Hawes A."/>
            <person name="Hernandez J."/>
            <person name="Hines S."/>
            <person name="Holder M."/>
            <person name="Hume J."/>
            <person name="Jhangiani S.N."/>
            <person name="Joshi V."/>
            <person name="Khan Z.M."/>
            <person name="Jackson L."/>
            <person name="Kovar C."/>
            <person name="Kowis A."/>
            <person name="Lee S."/>
            <person name="Lewis L.R."/>
            <person name="Margolis J."/>
            <person name="Morgan M."/>
            <person name="Nazareth L.V."/>
            <person name="Nguyen N."/>
            <person name="Okwuonu G."/>
            <person name="Parker D."/>
            <person name="Richards S."/>
            <person name="Ruiz S.J."/>
            <person name="Santibanez J."/>
            <person name="Savard J."/>
            <person name="Scherer S.E."/>
            <person name="Schneider B."/>
            <person name="Sodergren E."/>
            <person name="Tautz D."/>
            <person name="Vattahil S."/>
            <person name="Villasana D."/>
            <person name="White C.S."/>
            <person name="Wright R."/>
            <person name="Park Y."/>
            <person name="Beeman R.W."/>
            <person name="Lord J."/>
            <person name="Oppert B."/>
            <person name="Lorenzen M."/>
            <person name="Brown S."/>
            <person name="Wang L."/>
            <person name="Savard J."/>
            <person name="Tautz D."/>
            <person name="Richards S."/>
            <person name="Weinstock G."/>
            <person name="Gibbs R.A."/>
            <person name="Liu Y."/>
            <person name="Worley K."/>
            <person name="Weinstock G."/>
            <person name="Elsik C.G."/>
            <person name="Reese J.T."/>
            <person name="Elhaik E."/>
            <person name="Landan G."/>
            <person name="Graur D."/>
            <person name="Arensburger P."/>
            <person name="Atkinson P."/>
            <person name="Beeman R.W."/>
            <person name="Beidler J."/>
            <person name="Brown S.J."/>
            <person name="Demuth J.P."/>
            <person name="Drury D.W."/>
            <person name="Du Y.Z."/>
            <person name="Fujiwara H."/>
            <person name="Lorenzen M."/>
            <person name="Maselli V."/>
            <person name="Osanai M."/>
            <person name="Park Y."/>
            <person name="Robertson H.M."/>
            <person name="Tu Z."/>
            <person name="Wang J.J."/>
            <person name="Wang S."/>
            <person name="Richards S."/>
            <person name="Song H."/>
            <person name="Zhang L."/>
            <person name="Sodergren E."/>
            <person name="Werner D."/>
            <person name="Stanke M."/>
            <person name="Morgenstern B."/>
            <person name="Solovyev V."/>
            <person name="Kosarev P."/>
            <person name="Brown G."/>
            <person name="Chen H.C."/>
            <person name="Ermolaeva O."/>
            <person name="Hlavina W."/>
            <person name="Kapustin Y."/>
            <person name="Kiryutin B."/>
            <person name="Kitts P."/>
            <person name="Maglott D."/>
            <person name="Pruitt K."/>
            <person name="Sapojnikov V."/>
            <person name="Souvorov A."/>
            <person name="Mackey A.J."/>
            <person name="Waterhouse R.M."/>
            <person name="Wyder S."/>
            <person name="Zdobnov E.M."/>
            <person name="Zdobnov E.M."/>
            <person name="Wyder S."/>
            <person name="Kriventseva E.V."/>
            <person name="Kadowaki T."/>
            <person name="Bork P."/>
            <person name="Aranda M."/>
            <person name="Bao R."/>
            <person name="Beermann A."/>
            <person name="Berns N."/>
            <person name="Bolognesi R."/>
            <person name="Bonneton F."/>
            <person name="Bopp D."/>
            <person name="Brown S.J."/>
            <person name="Bucher G."/>
            <person name="Butts T."/>
            <person name="Chaumot A."/>
            <person name="Denell R.E."/>
            <person name="Ferrier D.E."/>
            <person name="Friedrich M."/>
            <person name="Gordon C.M."/>
            <person name="Jindra M."/>
            <person name="Klingler M."/>
            <person name="Lan Q."/>
            <person name="Lattorff H.M."/>
            <person name="Laudet V."/>
            <person name="von Levetsow C."/>
            <person name="Liu Z."/>
            <person name="Lutz R."/>
            <person name="Lynch J.A."/>
            <person name="da Fonseca R.N."/>
            <person name="Posnien N."/>
            <person name="Reuter R."/>
            <person name="Roth S."/>
            <person name="Savard J."/>
            <person name="Schinko J.B."/>
            <person name="Schmitt C."/>
            <person name="Schoppmeier M."/>
            <person name="Schroder R."/>
            <person name="Shippy T.D."/>
            <person name="Simonnet F."/>
            <person name="Marques-Souza H."/>
            <person name="Tautz D."/>
            <person name="Tomoyasu Y."/>
            <person name="Trauner J."/>
            <person name="Van der Zee M."/>
            <person name="Vervoort M."/>
            <person name="Wittkopp N."/>
            <person name="Wimmer E.A."/>
            <person name="Yang X."/>
            <person name="Jones A.K."/>
            <person name="Sattelle D.B."/>
            <person name="Ebert P.R."/>
            <person name="Nelson D."/>
            <person name="Scott J.G."/>
            <person name="Beeman R.W."/>
            <person name="Muthukrishnan S."/>
            <person name="Kramer K.J."/>
            <person name="Arakane Y."/>
            <person name="Beeman R.W."/>
            <person name="Zhu Q."/>
            <person name="Hogenkamp D."/>
            <person name="Dixit R."/>
            <person name="Oppert B."/>
            <person name="Jiang H."/>
            <person name="Zou Z."/>
            <person name="Marshall J."/>
            <person name="Elpidina E."/>
            <person name="Vinokurov K."/>
            <person name="Oppert C."/>
            <person name="Zou Z."/>
            <person name="Evans J."/>
            <person name="Lu Z."/>
            <person name="Zhao P."/>
            <person name="Sumathipala N."/>
            <person name="Altincicek B."/>
            <person name="Vilcinskas A."/>
            <person name="Williams M."/>
            <person name="Hultmark D."/>
            <person name="Hetru C."/>
            <person name="Jiang H."/>
            <person name="Grimmelikhuijzen C.J."/>
            <person name="Hauser F."/>
            <person name="Cazzamali G."/>
            <person name="Williamson M."/>
            <person name="Park Y."/>
            <person name="Li B."/>
            <person name="Tanaka Y."/>
            <person name="Predel R."/>
            <person name="Neupert S."/>
            <person name="Schachtner J."/>
            <person name="Verleyen P."/>
            <person name="Raible F."/>
            <person name="Bork P."/>
            <person name="Friedrich M."/>
            <person name="Walden K.K."/>
            <person name="Robertson H.M."/>
            <person name="Angeli S."/>
            <person name="Foret S."/>
            <person name="Bucher G."/>
            <person name="Schuetz S."/>
            <person name="Maleszka R."/>
            <person name="Wimmer E.A."/>
            <person name="Beeman R.W."/>
            <person name="Lorenzen M."/>
            <person name="Tomoyasu Y."/>
            <person name="Miller S.C."/>
            <person name="Grossmann D."/>
            <person name="Bucher G."/>
        </authorList>
    </citation>
    <scope>NUCLEOTIDE SEQUENCE [LARGE SCALE GENOMIC DNA]</scope>
    <source>
        <strain evidence="7 8">Georgia GA2</strain>
    </source>
</reference>
<sequence length="326" mass="37428">MTTPTELYNLRWNSYFSNLINVFGEHQSQEALVDVTLGCEGQFIKAHKLVLSACSTYFQKIFESHTNPQLLILLNDVKFRDLQLIVQFMYKGEVKVADSDMQQFLSLGKMLQVKGLCSVELHDKHKTQPNDAKTTEKVTLPPTNTRNTAEKKVTCNKVVQIDPKPNTETPPAKKRKLPSPAPPDPKTKVSKDSSPVENQDLSRIPRPPNAFMIFATQWRKKLAVEHPNESNKDISVRLGTMWKSLSQETKEAFYEDARRADEEHKLKYPGYYYSPKEARSRKAITNNNKTDRIESSPEKNYENEELIEIKFEEHDEDSLNQSNGSH</sequence>
<keyword evidence="3" id="KW-0238">DNA-binding</keyword>
<evidence type="ECO:0000259" key="5">
    <source>
        <dbReference type="PROSITE" id="PS50097"/>
    </source>
</evidence>
<dbReference type="PANTHER" id="PTHR23110">
    <property type="entry name" value="BTB DOMAIN TRANSCRIPTION FACTOR"/>
    <property type="match status" value="1"/>
</dbReference>
<dbReference type="CDD" id="cd18315">
    <property type="entry name" value="BTB_POZ_BAB-like"/>
    <property type="match status" value="1"/>
</dbReference>
<feature type="domain" description="HMG box" evidence="6">
    <location>
        <begin position="204"/>
        <end position="272"/>
    </location>
</feature>
<dbReference type="KEGG" id="tca:664397"/>
<evidence type="ECO:0000256" key="4">
    <source>
        <dbReference type="SAM" id="MobiDB-lite"/>
    </source>
</evidence>
<dbReference type="FunFam" id="1.10.30.10:FF:000054">
    <property type="entry name" value="Swi snf-related matrix-associated actin-dependent regulator of"/>
    <property type="match status" value="1"/>
</dbReference>
<dbReference type="GO" id="GO:0005634">
    <property type="term" value="C:nucleus"/>
    <property type="evidence" value="ECO:0000318"/>
    <property type="project" value="GO_Central"/>
</dbReference>
<gene>
    <name evidence="7" type="primary">AUGUSTUS-3.0.2_07345</name>
    <name evidence="7" type="ORF">TcasGA2_TC007345</name>
</gene>
<accession>D2A044</accession>
<dbReference type="EMBL" id="KQ971338">
    <property type="protein sequence ID" value="EFA01747.1"/>
    <property type="molecule type" value="Genomic_DNA"/>
</dbReference>
<dbReference type="InterPro" id="IPR011333">
    <property type="entry name" value="SKP1/BTB/POZ_sf"/>
</dbReference>
<dbReference type="Gene3D" id="3.30.710.10">
    <property type="entry name" value="Potassium Channel Kv1.1, Chain A"/>
    <property type="match status" value="1"/>
</dbReference>
<dbReference type="PhylomeDB" id="D2A044"/>
<feature type="compositionally biased region" description="Basic and acidic residues" evidence="4">
    <location>
        <begin position="289"/>
        <end position="301"/>
    </location>
</feature>
<keyword evidence="2 3" id="KW-0539">Nucleus</keyword>
<dbReference type="HOGENOM" id="CLU_853472_0_0_1"/>
<feature type="region of interest" description="Disordered" evidence="4">
    <location>
        <begin position="124"/>
        <end position="208"/>
    </location>
</feature>
<organism evidence="7 8">
    <name type="scientific">Tribolium castaneum</name>
    <name type="common">Red flour beetle</name>
    <dbReference type="NCBI Taxonomy" id="7070"/>
    <lineage>
        <taxon>Eukaryota</taxon>
        <taxon>Metazoa</taxon>
        <taxon>Ecdysozoa</taxon>
        <taxon>Arthropoda</taxon>
        <taxon>Hexapoda</taxon>
        <taxon>Insecta</taxon>
        <taxon>Pterygota</taxon>
        <taxon>Neoptera</taxon>
        <taxon>Endopterygota</taxon>
        <taxon>Coleoptera</taxon>
        <taxon>Polyphaga</taxon>
        <taxon>Cucujiformia</taxon>
        <taxon>Tenebrionidae</taxon>
        <taxon>Tenebrionidae incertae sedis</taxon>
        <taxon>Tribolium</taxon>
    </lineage>
</organism>
<dbReference type="PROSITE" id="PS50118">
    <property type="entry name" value="HMG_BOX_2"/>
    <property type="match status" value="1"/>
</dbReference>
<dbReference type="SUPFAM" id="SSF47095">
    <property type="entry name" value="HMG-box"/>
    <property type="match status" value="1"/>
</dbReference>
<dbReference type="InterPro" id="IPR009071">
    <property type="entry name" value="HMG_box_dom"/>
</dbReference>
<reference evidence="7 8" key="2">
    <citation type="journal article" date="2010" name="Nucleic Acids Res.">
        <title>BeetleBase in 2010: revisions to provide comprehensive genomic information for Tribolium castaneum.</title>
        <authorList>
            <person name="Kim H.S."/>
            <person name="Murphy T."/>
            <person name="Xia J."/>
            <person name="Caragea D."/>
            <person name="Park Y."/>
            <person name="Beeman R.W."/>
            <person name="Lorenzen M.D."/>
            <person name="Butcher S."/>
            <person name="Manak J.R."/>
            <person name="Brown S.J."/>
        </authorList>
    </citation>
    <scope>NUCLEOTIDE SEQUENCE [LARGE SCALE GENOMIC DNA]</scope>
    <source>
        <strain evidence="7 8">Georgia GA2</strain>
    </source>
</reference>
<dbReference type="SMART" id="SM00398">
    <property type="entry name" value="HMG"/>
    <property type="match status" value="1"/>
</dbReference>
<dbReference type="Gene3D" id="1.10.30.10">
    <property type="entry name" value="High mobility group box domain"/>
    <property type="match status" value="1"/>
</dbReference>
<dbReference type="AlphaFoldDB" id="D2A044"/>
<evidence type="ECO:0000313" key="8">
    <source>
        <dbReference type="Proteomes" id="UP000007266"/>
    </source>
</evidence>
<dbReference type="InterPro" id="IPR000210">
    <property type="entry name" value="BTB/POZ_dom"/>
</dbReference>
<feature type="domain" description="BTB" evidence="5">
    <location>
        <begin position="33"/>
        <end position="98"/>
    </location>
</feature>
<feature type="region of interest" description="Disordered" evidence="4">
    <location>
        <begin position="282"/>
        <end position="301"/>
    </location>
</feature>
<dbReference type="SMART" id="SM00225">
    <property type="entry name" value="BTB"/>
    <property type="match status" value="1"/>
</dbReference>
<evidence type="ECO:0000256" key="3">
    <source>
        <dbReference type="PROSITE-ProRule" id="PRU00267"/>
    </source>
</evidence>
<dbReference type="Pfam" id="PF00651">
    <property type="entry name" value="BTB"/>
    <property type="match status" value="1"/>
</dbReference>
<dbReference type="eggNOG" id="KOG0527">
    <property type="taxonomic scope" value="Eukaryota"/>
</dbReference>
<dbReference type="PROSITE" id="PS50097">
    <property type="entry name" value="BTB"/>
    <property type="match status" value="1"/>
</dbReference>
<dbReference type="PANTHER" id="PTHR23110:SF99">
    <property type="entry name" value="BROAD-COMPLEX CORE PROTEIN ISOFORM 6"/>
    <property type="match status" value="1"/>
</dbReference>
<evidence type="ECO:0000256" key="1">
    <source>
        <dbReference type="ARBA" id="ARBA00004123"/>
    </source>
</evidence>
<dbReference type="SUPFAM" id="SSF54695">
    <property type="entry name" value="POZ domain"/>
    <property type="match status" value="1"/>
</dbReference>
<protein>
    <submittedName>
        <fullName evidence="7">Uncharacterized protein</fullName>
    </submittedName>
</protein>
<comment type="subcellular location">
    <subcellularLocation>
        <location evidence="1">Nucleus</location>
    </subcellularLocation>
</comment>
<dbReference type="Pfam" id="PF00505">
    <property type="entry name" value="HMG_box"/>
    <property type="match status" value="1"/>
</dbReference>
<name>D2A044_TRICA</name>
<dbReference type="InterPro" id="IPR051095">
    <property type="entry name" value="Dros_DevTransReg"/>
</dbReference>
<dbReference type="InParanoid" id="D2A044"/>